<dbReference type="PATRIC" id="fig|1653334.4.peg.1829"/>
<dbReference type="EMBL" id="FMBM01000003">
    <property type="protein sequence ID" value="SCC82747.1"/>
    <property type="molecule type" value="Genomic_DNA"/>
</dbReference>
<dbReference type="STRING" id="1653334.GA0071312_3757"/>
<keyword evidence="4" id="KW-1185">Reference proteome</keyword>
<sequence>MLSTPLAFNLVARDLPRSLERTAQEPMAARDIAYYEENISKIRSIDDFMSDERIYRFALKAHGLEDMAYAKAFIRKALEEGTDERDSFANRLADKRYRDLVETFNFKRYDSATTSFSRAQSGTIEKFVRQTLEETQGAQNEGVRLALYFERKAPGIENVYEILADPALLKVVQTALGLSPQTGGASVEQQAAFIEGRLDIADFKDPDALSRFLTRFTSLYELDNPTAPASAPNILIGGPTPQGIGINLLTSIQSIKRGGF</sequence>
<dbReference type="Proteomes" id="UP000182800">
    <property type="component" value="Unassembled WGS sequence"/>
</dbReference>
<evidence type="ECO:0000313" key="4">
    <source>
        <dbReference type="Proteomes" id="UP000182800"/>
    </source>
</evidence>
<comment type="caution">
    <text evidence="1">The sequence shown here is derived from an EMBL/GenBank/DDBJ whole genome shotgun (WGS) entry which is preliminary data.</text>
</comment>
<evidence type="ECO:0000313" key="3">
    <source>
        <dbReference type="Proteomes" id="UP000050497"/>
    </source>
</evidence>
<accession>A0A0N8KEX8</accession>
<protein>
    <submittedName>
        <fullName evidence="1">Uncharacterized protein</fullName>
    </submittedName>
</protein>
<dbReference type="SUPFAM" id="SSF158837">
    <property type="entry name" value="AGR C 984p-like"/>
    <property type="match status" value="1"/>
</dbReference>
<name>A0A0N8KEX8_9HYPH</name>
<dbReference type="InterPro" id="IPR010626">
    <property type="entry name" value="DUF1217"/>
</dbReference>
<dbReference type="Proteomes" id="UP000050497">
    <property type="component" value="Unassembled WGS sequence"/>
</dbReference>
<dbReference type="Pfam" id="PF06748">
    <property type="entry name" value="DUF1217"/>
    <property type="match status" value="1"/>
</dbReference>
<organism evidence="1 3">
    <name type="scientific">Saliniramus fredricksonii</name>
    <dbReference type="NCBI Taxonomy" id="1653334"/>
    <lineage>
        <taxon>Bacteria</taxon>
        <taxon>Pseudomonadati</taxon>
        <taxon>Pseudomonadota</taxon>
        <taxon>Alphaproteobacteria</taxon>
        <taxon>Hyphomicrobiales</taxon>
        <taxon>Salinarimonadaceae</taxon>
        <taxon>Saliniramus</taxon>
    </lineage>
</organism>
<dbReference type="InterPro" id="IPR023157">
    <property type="entry name" value="AGR-C-984p-like_sf"/>
</dbReference>
<reference evidence="2 4" key="2">
    <citation type="submission" date="2016-08" db="EMBL/GenBank/DDBJ databases">
        <authorList>
            <person name="Varghese N."/>
            <person name="Submissions Spin"/>
        </authorList>
    </citation>
    <scope>NUCLEOTIDE SEQUENCE [LARGE SCALE GENOMIC DNA]</scope>
    <source>
        <strain evidence="2 4">HL-109</strain>
    </source>
</reference>
<gene>
    <name evidence="2" type="ORF">GA0071312_3757</name>
    <name evidence="1" type="ORF">HLUCCO17_00355</name>
</gene>
<reference evidence="1 3" key="1">
    <citation type="submission" date="2015-09" db="EMBL/GenBank/DDBJ databases">
        <title>Identification and resolution of microdiversity through metagenomic sequencing of parallel consortia.</title>
        <authorList>
            <person name="Nelson W.C."/>
            <person name="Romine M.F."/>
            <person name="Lindemann S.R."/>
        </authorList>
    </citation>
    <scope>NUCLEOTIDE SEQUENCE [LARGE SCALE GENOMIC DNA]</scope>
    <source>
        <strain evidence="1">HL-109</strain>
    </source>
</reference>
<evidence type="ECO:0000313" key="1">
    <source>
        <dbReference type="EMBL" id="KPQ12578.1"/>
    </source>
</evidence>
<dbReference type="OrthoDB" id="7824597at2"/>
<dbReference type="AlphaFoldDB" id="A0A0N8KEX8"/>
<evidence type="ECO:0000313" key="2">
    <source>
        <dbReference type="EMBL" id="SCC82747.1"/>
    </source>
</evidence>
<dbReference type="RefSeq" id="WP_074446523.1">
    <property type="nucleotide sequence ID" value="NZ_FMBM01000003.1"/>
</dbReference>
<dbReference type="Gene3D" id="1.10.3700.10">
    <property type="entry name" value="AGR C 984p-like"/>
    <property type="match status" value="1"/>
</dbReference>
<proteinExistence type="predicted"/>
<dbReference type="EMBL" id="LJSX01000001">
    <property type="protein sequence ID" value="KPQ12578.1"/>
    <property type="molecule type" value="Genomic_DNA"/>
</dbReference>